<dbReference type="EMBL" id="UINC01001280">
    <property type="protein sequence ID" value="SUZ76487.1"/>
    <property type="molecule type" value="Genomic_DNA"/>
</dbReference>
<dbReference type="PANTHER" id="PTHR30288">
    <property type="entry name" value="FLAGELLAR CAP/ASSEMBLY PROTEIN FLID"/>
    <property type="match status" value="1"/>
</dbReference>
<accession>A0A381QEI9</accession>
<evidence type="ECO:0000256" key="1">
    <source>
        <dbReference type="ARBA" id="ARBA00004365"/>
    </source>
</evidence>
<name>A0A381QEI9_9ZZZZ</name>
<keyword evidence="5" id="KW-0975">Bacterial flagellum</keyword>
<dbReference type="Pfam" id="PF02465">
    <property type="entry name" value="FliD_N"/>
    <property type="match status" value="1"/>
</dbReference>
<comment type="similarity">
    <text evidence="2">Belongs to the FliD family.</text>
</comment>
<evidence type="ECO:0000256" key="6">
    <source>
        <dbReference type="ARBA" id="ARBA00033074"/>
    </source>
</evidence>
<evidence type="ECO:0000256" key="5">
    <source>
        <dbReference type="ARBA" id="ARBA00023143"/>
    </source>
</evidence>
<comment type="subunit">
    <text evidence="3">Homopentamer.</text>
</comment>
<protein>
    <recommendedName>
        <fullName evidence="7">Filament cap protein</fullName>
    </recommendedName>
    <alternativeName>
        <fullName evidence="6">Flagellar cap protein</fullName>
    </alternativeName>
</protein>
<dbReference type="InterPro" id="IPR010809">
    <property type="entry name" value="FliD_C"/>
</dbReference>
<evidence type="ECO:0000256" key="3">
    <source>
        <dbReference type="ARBA" id="ARBA00011255"/>
    </source>
</evidence>
<dbReference type="GO" id="GO:0071973">
    <property type="term" value="P:bacterial-type flagellum-dependent cell motility"/>
    <property type="evidence" value="ECO:0007669"/>
    <property type="project" value="TreeGrafter"/>
</dbReference>
<dbReference type="AlphaFoldDB" id="A0A381QEI9"/>
<feature type="domain" description="Flagellar hook-associated protein 2 N-terminal" evidence="9">
    <location>
        <begin position="36"/>
        <end position="132"/>
    </location>
</feature>
<evidence type="ECO:0000259" key="10">
    <source>
        <dbReference type="Pfam" id="PF07195"/>
    </source>
</evidence>
<reference evidence="11" key="1">
    <citation type="submission" date="2018-05" db="EMBL/GenBank/DDBJ databases">
        <authorList>
            <person name="Lanie J.A."/>
            <person name="Ng W.-L."/>
            <person name="Kazmierczak K.M."/>
            <person name="Andrzejewski T.M."/>
            <person name="Davidsen T.M."/>
            <person name="Wayne K.J."/>
            <person name="Tettelin H."/>
            <person name="Glass J.I."/>
            <person name="Rusch D."/>
            <person name="Podicherti R."/>
            <person name="Tsui H.-C.T."/>
            <person name="Winkler M.E."/>
        </authorList>
    </citation>
    <scope>NUCLEOTIDE SEQUENCE</scope>
</reference>
<dbReference type="Pfam" id="PF07195">
    <property type="entry name" value="FliD_C"/>
    <property type="match status" value="2"/>
</dbReference>
<feature type="region of interest" description="Disordered" evidence="8">
    <location>
        <begin position="368"/>
        <end position="387"/>
    </location>
</feature>
<gene>
    <name evidence="11" type="ORF">METZ01_LOCUS29341</name>
</gene>
<dbReference type="InterPro" id="IPR003481">
    <property type="entry name" value="FliD_N"/>
</dbReference>
<proteinExistence type="inferred from homology"/>
<dbReference type="GO" id="GO:0007155">
    <property type="term" value="P:cell adhesion"/>
    <property type="evidence" value="ECO:0007669"/>
    <property type="project" value="InterPro"/>
</dbReference>
<feature type="domain" description="Flagellar hook-associated protein 2 C-terminal" evidence="10">
    <location>
        <begin position="997"/>
        <end position="1074"/>
    </location>
</feature>
<evidence type="ECO:0000259" key="9">
    <source>
        <dbReference type="Pfam" id="PF02465"/>
    </source>
</evidence>
<organism evidence="11">
    <name type="scientific">marine metagenome</name>
    <dbReference type="NCBI Taxonomy" id="408172"/>
    <lineage>
        <taxon>unclassified sequences</taxon>
        <taxon>metagenomes</taxon>
        <taxon>ecological metagenomes</taxon>
    </lineage>
</organism>
<dbReference type="GO" id="GO:0009424">
    <property type="term" value="C:bacterial-type flagellum hook"/>
    <property type="evidence" value="ECO:0007669"/>
    <property type="project" value="InterPro"/>
</dbReference>
<evidence type="ECO:0000256" key="7">
    <source>
        <dbReference type="ARBA" id="ARBA00033192"/>
    </source>
</evidence>
<dbReference type="InterPro" id="IPR040026">
    <property type="entry name" value="FliD"/>
</dbReference>
<dbReference type="GO" id="GO:0009421">
    <property type="term" value="C:bacterial-type flagellum filament cap"/>
    <property type="evidence" value="ECO:0007669"/>
    <property type="project" value="InterPro"/>
</dbReference>
<comment type="subcellular location">
    <subcellularLocation>
        <location evidence="1">Bacterial flagellum</location>
    </subcellularLocation>
</comment>
<sequence length="1093" mass="119174">MPFYTDILPESIELFASKNGTVLAELNPNAITGLGSKLNTREIIDRFMAIEQRRIKPVEDRKEQKVSELEAWDAVKMELKKLQGVTEALDNYEIWEARKVETSNSDVVVPQARKDSVPGRHTIIVESIALSHQITSQGFESEDVRIGTGRIQIKTGDDEDETPVTINLAKGKDTLSDLKRAINNSDSGVEAYIAKTHGETPFRLLLTSDVKGEQGRINIDVNLKGGEVSGPSYQNTFDTTATWTGLQAKVPKIAAGAGFGGSTNIVEVGGSYSGEEDNVFTFRVDRSGVIPSEAGVLIGWKDKNGREGEIEINKFNYVPGSPIDITDGLKLLISDGEVISGDSFTVDVFAEKSDMLWWLSEADRAPQISQPSDWSSKASEGGLKVNGTYDGNEDDTIVFRVEGNGQVGGPSPLKLHYEFSQTGEKGSVNIGHPYLGEVKGEGPFDSATAIDSEDGEELFDLEFSKKGRRDPKRLPIGHGLFVEVNPSVLRDGDTTDVDVIAPTSEDMWWSDDEHRGVSNKVEAEAKWKTYEEYEGLDDDKNRGSLDVSAGIRGFSGGLSNAPIEVSGNYEPDIAKTYTFSVEKRGTVGITRGLQMRWEDTFGGAGSIEIGEGYTPGTPISFDEGLRLALGKGDLYADDYFTVSTETSTVRLAQDLVLRLGATRSGEGLEVRRSENMANDVIPGLDLEFFSPSEKPVTVSVLGDTEVAKERIHDFVDAYNTFQATAKEVSKFDKSTNTAAPLLSDRNLSQMVNEIATTTIATVSGLPQSTNMLFSIGLKIDDRGMMSIEEKKLNEKIVDEFSNVANLFRSHGKTDNSDINFLGMTENTRVNPSGYRVDVSNAAKRGFYLGTPLPGIIKVDETNNVLIIKNNGRVSDPIELRKDNYTLGSLAKTIQNRLMEDKALGRRRLQVREEEGRLKIISGTFGNSSTIEVEPGPDKDLSSLGLTDGISTPGEDVAGSIGNVEATGRGQLLVGAKDSNTDGLRLFVTLSEDDLVDEQEATVNISKGVAVKLGHKLDKLNDPLDGNVKRATDDITGQMTSFDEQISLLNKRADTKQTRLQRKFAKLDSTMGRLKSQQSYITQQLSAMSGAKKS</sequence>
<evidence type="ECO:0000256" key="2">
    <source>
        <dbReference type="ARBA" id="ARBA00009764"/>
    </source>
</evidence>
<evidence type="ECO:0000256" key="4">
    <source>
        <dbReference type="ARBA" id="ARBA00023054"/>
    </source>
</evidence>
<dbReference type="PANTHER" id="PTHR30288:SF0">
    <property type="entry name" value="FLAGELLAR HOOK-ASSOCIATED PROTEIN 2"/>
    <property type="match status" value="1"/>
</dbReference>
<keyword evidence="4" id="KW-0175">Coiled coil</keyword>
<evidence type="ECO:0000256" key="8">
    <source>
        <dbReference type="SAM" id="MobiDB-lite"/>
    </source>
</evidence>
<feature type="domain" description="Flagellar hook-associated protein 2 C-terminal" evidence="10">
    <location>
        <begin position="667"/>
        <end position="816"/>
    </location>
</feature>
<feature type="compositionally biased region" description="Polar residues" evidence="8">
    <location>
        <begin position="368"/>
        <end position="378"/>
    </location>
</feature>
<evidence type="ECO:0000313" key="11">
    <source>
        <dbReference type="EMBL" id="SUZ76487.1"/>
    </source>
</evidence>